<dbReference type="AlphaFoldDB" id="A0A4Z0MB84"/>
<proteinExistence type="predicted"/>
<keyword evidence="2 5" id="KW-0067">ATP-binding</keyword>
<dbReference type="SUPFAM" id="SSF52540">
    <property type="entry name" value="P-loop containing nucleoside triphosphate hydrolases"/>
    <property type="match status" value="1"/>
</dbReference>
<accession>A0A4Z0MB84</accession>
<dbReference type="GO" id="GO:0005524">
    <property type="term" value="F:ATP binding"/>
    <property type="evidence" value="ECO:0007669"/>
    <property type="project" value="UniProtKB-KW"/>
</dbReference>
<name>A0A4Z0MB84_9BACT</name>
<dbReference type="GO" id="GO:0016301">
    <property type="term" value="F:kinase activity"/>
    <property type="evidence" value="ECO:0007669"/>
    <property type="project" value="InterPro"/>
</dbReference>
<evidence type="ECO:0000256" key="1">
    <source>
        <dbReference type="ARBA" id="ARBA00022741"/>
    </source>
</evidence>
<dbReference type="PANTHER" id="PTHR39206:SF1">
    <property type="entry name" value="SLL8004 PROTEIN"/>
    <property type="match status" value="1"/>
</dbReference>
<dbReference type="RefSeq" id="WP_135533139.1">
    <property type="nucleotide sequence ID" value="NZ_SRKZ01000011.1"/>
</dbReference>
<reference evidence="5 6" key="1">
    <citation type="submission" date="2019-04" db="EMBL/GenBank/DDBJ databases">
        <authorList>
            <person name="Feng G."/>
            <person name="Zhang J."/>
            <person name="Zhu H."/>
        </authorList>
    </citation>
    <scope>NUCLEOTIDE SEQUENCE [LARGE SCALE GENOMIC DNA]</scope>
    <source>
        <strain evidence="5 6">JCM 19491</strain>
    </source>
</reference>
<dbReference type="InterPro" id="IPR027417">
    <property type="entry name" value="P-loop_NTPase"/>
</dbReference>
<dbReference type="EMBL" id="SRKZ01000011">
    <property type="protein sequence ID" value="TGD77012.1"/>
    <property type="molecule type" value="Genomic_DNA"/>
</dbReference>
<organism evidence="5 6">
    <name type="scientific">Hymenobacter wooponensis</name>
    <dbReference type="NCBI Taxonomy" id="1525360"/>
    <lineage>
        <taxon>Bacteria</taxon>
        <taxon>Pseudomonadati</taxon>
        <taxon>Bacteroidota</taxon>
        <taxon>Cytophagia</taxon>
        <taxon>Cytophagales</taxon>
        <taxon>Hymenobacteraceae</taxon>
        <taxon>Hymenobacter</taxon>
    </lineage>
</organism>
<evidence type="ECO:0000313" key="5">
    <source>
        <dbReference type="EMBL" id="TGD77012.1"/>
    </source>
</evidence>
<evidence type="ECO:0000256" key="2">
    <source>
        <dbReference type="ARBA" id="ARBA00022840"/>
    </source>
</evidence>
<keyword evidence="6" id="KW-1185">Reference proteome</keyword>
<evidence type="ECO:0000313" key="6">
    <source>
        <dbReference type="Proteomes" id="UP000298284"/>
    </source>
</evidence>
<gene>
    <name evidence="5" type="ORF">EU557_24865</name>
</gene>
<dbReference type="Pfam" id="PF06414">
    <property type="entry name" value="Zeta_toxin"/>
    <property type="match status" value="1"/>
</dbReference>
<dbReference type="OrthoDB" id="9791543at2"/>
<evidence type="ECO:0000256" key="3">
    <source>
        <dbReference type="SAM" id="MobiDB-lite"/>
    </source>
</evidence>
<keyword evidence="1" id="KW-0547">Nucleotide-binding</keyword>
<sequence length="326" mass="35815">MSEARPVEQQPVLYVFAGPNGAGKSTLFNAMAARSPSVEQVNGDVLKQQNPQLSGFDVEAMTAQRIKELRDSRVSFSVESNLAQTNDYKLIHGAKAAGYRVELVYVSLESVRECQDRVLSRVAKGGHDVPPAIIEQRYHQSLSLLKQNYKEFDRIELIDNTSRPFQPGALIEKGLIAPLQSPPPEWVKGVVTHVQRMERVNQLLAQPAADVQQATIRVTEAARAPGARGQAEAVQAAVRMSGAQVSDVQPAAASEQGQRVSYLNVQYSLKSPELERISTTLDAVHRQPGSEVMESAKDQQRRQAPGQAREAGQSQATERGQDQQER</sequence>
<protein>
    <submittedName>
        <fullName evidence="5">ATP-binding cassette domain-containing protein</fullName>
    </submittedName>
</protein>
<dbReference type="Gene3D" id="3.40.50.300">
    <property type="entry name" value="P-loop containing nucleotide triphosphate hydrolases"/>
    <property type="match status" value="1"/>
</dbReference>
<feature type="domain" description="Zeta toxin" evidence="4">
    <location>
        <begin position="7"/>
        <end position="160"/>
    </location>
</feature>
<dbReference type="InterPro" id="IPR010488">
    <property type="entry name" value="Zeta_toxin_domain"/>
</dbReference>
<dbReference type="Proteomes" id="UP000298284">
    <property type="component" value="Unassembled WGS sequence"/>
</dbReference>
<evidence type="ECO:0000259" key="4">
    <source>
        <dbReference type="Pfam" id="PF06414"/>
    </source>
</evidence>
<dbReference type="PANTHER" id="PTHR39206">
    <property type="entry name" value="SLL8004 PROTEIN"/>
    <property type="match status" value="1"/>
</dbReference>
<comment type="caution">
    <text evidence="5">The sequence shown here is derived from an EMBL/GenBank/DDBJ whole genome shotgun (WGS) entry which is preliminary data.</text>
</comment>
<feature type="region of interest" description="Disordered" evidence="3">
    <location>
        <begin position="282"/>
        <end position="326"/>
    </location>
</feature>